<dbReference type="Pfam" id="PF11452">
    <property type="entry name" value="DUF3000"/>
    <property type="match status" value="1"/>
</dbReference>
<accession>A0A7D4U7N9</accession>
<dbReference type="AlphaFoldDB" id="A0A7D4U7N9"/>
<evidence type="ECO:0000313" key="1">
    <source>
        <dbReference type="EMBL" id="QKJ25236.1"/>
    </source>
</evidence>
<dbReference type="Proteomes" id="UP000501003">
    <property type="component" value="Chromosome"/>
</dbReference>
<proteinExistence type="predicted"/>
<evidence type="ECO:0000313" key="2">
    <source>
        <dbReference type="Proteomes" id="UP000501003"/>
    </source>
</evidence>
<reference evidence="1 2" key="1">
    <citation type="submission" date="2020-05" db="EMBL/GenBank/DDBJ databases">
        <title>Aquirufa sp. strain 15G-AUS-rot a new Aquirufa species.</title>
        <authorList>
            <person name="Pitt A."/>
            <person name="Hahn M.W."/>
        </authorList>
    </citation>
    <scope>NUCLEOTIDE SEQUENCE [LARGE SCALE GENOMIC DNA]</scope>
    <source>
        <strain evidence="1 2">15G-AUS-rot</strain>
    </source>
</reference>
<dbReference type="KEGG" id="aqg:HRU87_03365"/>
<organism evidence="1 2">
    <name type="scientific">Aquiluna borgnonia</name>
    <dbReference type="NCBI Taxonomy" id="2499157"/>
    <lineage>
        <taxon>Bacteria</taxon>
        <taxon>Bacillati</taxon>
        <taxon>Actinomycetota</taxon>
        <taxon>Actinomycetes</taxon>
        <taxon>Micrococcales</taxon>
        <taxon>Microbacteriaceae</taxon>
        <taxon>Luna cluster</taxon>
        <taxon>Luna-1 subcluster</taxon>
        <taxon>Aquiluna</taxon>
    </lineage>
</organism>
<name>A0A7D4U7N9_9MICO</name>
<sequence length="189" mass="20732">MELDLDGISEPFKGMLTSLSSIQVRPEITLTQIPSPKGIAPEAIAIAAEIDHEIASDHGVSRLVFCRDSSMPEGWNSEFRVIGYAKSPIELDMAKDEYLSSMPWEWLRDSLTQSGAQFAHDAGTTTTVISTGHGSLITQPQHAELEIRASWAPINFELLPHLTGWIELLALISGLPPKDSKVVRLSEAR</sequence>
<dbReference type="RefSeq" id="WP_173493533.1">
    <property type="nucleotide sequence ID" value="NZ_CP054056.1"/>
</dbReference>
<protein>
    <submittedName>
        <fullName evidence="1">DUF3000 family protein</fullName>
    </submittedName>
</protein>
<gene>
    <name evidence="1" type="ORF">HRU87_03365</name>
</gene>
<dbReference type="EMBL" id="CP054056">
    <property type="protein sequence ID" value="QKJ25236.1"/>
    <property type="molecule type" value="Genomic_DNA"/>
</dbReference>
<keyword evidence="2" id="KW-1185">Reference proteome</keyword>
<dbReference type="InterPro" id="IPR021555">
    <property type="entry name" value="DUF3000"/>
</dbReference>